<name>A0A0P7ASC9_9FLAO</name>
<evidence type="ECO:0000313" key="2">
    <source>
        <dbReference type="Proteomes" id="UP000050280"/>
    </source>
</evidence>
<dbReference type="OrthoDB" id="637901at2"/>
<dbReference type="RefSeq" id="WP_054559848.1">
    <property type="nucleotide sequence ID" value="NZ_LDJX01000006.1"/>
</dbReference>
<evidence type="ECO:0000313" key="1">
    <source>
        <dbReference type="EMBL" id="KPM30846.1"/>
    </source>
</evidence>
<accession>A0A0P7ASC9</accession>
<gene>
    <name evidence="1" type="ORF">I595_2823</name>
</gene>
<reference evidence="1 2" key="1">
    <citation type="submission" date="2015-09" db="EMBL/GenBank/DDBJ databases">
        <title>Genome sequence of the marine flavobacterium Croceitalea dokdonensis DOKDO 023 that contains proton- and sodium-pumping rhodopsins.</title>
        <authorList>
            <person name="Kwon S.-K."/>
            <person name="Lee H.K."/>
            <person name="Kwak M.-J."/>
            <person name="Kim J.F."/>
        </authorList>
    </citation>
    <scope>NUCLEOTIDE SEQUENCE [LARGE SCALE GENOMIC DNA]</scope>
    <source>
        <strain evidence="1 2">DOKDO 023</strain>
    </source>
</reference>
<sequence length="470" mass="53014">MKKALKIVFFLVVAVALGYYAYATYQHTASVKGVVHQDADAILKIGLQDIAETLALDALTAPNYYLKNSKRRKTTTENETIDREMGVALTPHNLLLFSLPDIANTWFTTLTIQDKSAFEDYLQQRFKERISLVKTKASFTMAKENSSRSLLGWNGEKLIVAVGPALVMEQVAHVFEELLTQGKFSVDTNEGLLEKAKETEGHLVFVDSTGATSIRFVDGRAVVVGSHTTDTSFPTEALIPEFDKASFNVHYHQKFLSEKERKGLAKRLSPASFFAKNNLSWDSIANPLNGAISMAIKGRVLQTDTVITYAYNDNFEKVPQKTETQNQVPRVHIRAQTRAKGVLAYLDRTQTLTAEQIFTPFPLYQLQVREYEGHVDISTDHQAQDMGTKRSSYFFQIRANFKNLQEDLAIPQTQPLFSLLDNMDIHAWQPQENNIRIEGTVSGRNPEVNILSQIFFGLRHNDHDSFQAEL</sequence>
<comment type="caution">
    <text evidence="1">The sequence shown here is derived from an EMBL/GenBank/DDBJ whole genome shotgun (WGS) entry which is preliminary data.</text>
</comment>
<organism evidence="1 2">
    <name type="scientific">Croceitalea dokdonensis DOKDO 023</name>
    <dbReference type="NCBI Taxonomy" id="1300341"/>
    <lineage>
        <taxon>Bacteria</taxon>
        <taxon>Pseudomonadati</taxon>
        <taxon>Bacteroidota</taxon>
        <taxon>Flavobacteriia</taxon>
        <taxon>Flavobacteriales</taxon>
        <taxon>Flavobacteriaceae</taxon>
        <taxon>Croceitalea</taxon>
    </lineage>
</organism>
<dbReference type="AlphaFoldDB" id="A0A0P7ASC9"/>
<proteinExistence type="predicted"/>
<protein>
    <submittedName>
        <fullName evidence="1">Uncharacterized protein</fullName>
    </submittedName>
</protein>
<dbReference type="STRING" id="1300341.I595_2823"/>
<dbReference type="EMBL" id="LDJX01000006">
    <property type="protein sequence ID" value="KPM30846.1"/>
    <property type="molecule type" value="Genomic_DNA"/>
</dbReference>
<keyword evidence="2" id="KW-1185">Reference proteome</keyword>
<dbReference type="Proteomes" id="UP000050280">
    <property type="component" value="Unassembled WGS sequence"/>
</dbReference>